<gene>
    <name evidence="5" type="primary">jg27081</name>
    <name evidence="5" type="ORF">PAEG_LOCUS787</name>
</gene>
<dbReference type="Gene3D" id="4.10.60.10">
    <property type="entry name" value="Zinc finger, CCHC-type"/>
    <property type="match status" value="1"/>
</dbReference>
<evidence type="ECO:0000256" key="1">
    <source>
        <dbReference type="PROSITE-ProRule" id="PRU00047"/>
    </source>
</evidence>
<keyword evidence="6" id="KW-1185">Reference proteome</keyword>
<dbReference type="Proteomes" id="UP000838756">
    <property type="component" value="Unassembled WGS sequence"/>
</dbReference>
<dbReference type="GO" id="GO:0008270">
    <property type="term" value="F:zinc ion binding"/>
    <property type="evidence" value="ECO:0007669"/>
    <property type="project" value="UniProtKB-KW"/>
</dbReference>
<feature type="non-terminal residue" evidence="5">
    <location>
        <position position="1"/>
    </location>
</feature>
<dbReference type="InterPro" id="IPR036875">
    <property type="entry name" value="Znf_CCHC_sf"/>
</dbReference>
<feature type="compositionally biased region" description="Basic and acidic residues" evidence="3">
    <location>
        <begin position="260"/>
        <end position="275"/>
    </location>
</feature>
<evidence type="ECO:0000256" key="2">
    <source>
        <dbReference type="SAM" id="Coils"/>
    </source>
</evidence>
<protein>
    <submittedName>
        <fullName evidence="5">Jg27081 protein</fullName>
    </submittedName>
</protein>
<dbReference type="AlphaFoldDB" id="A0A8S4QEF7"/>
<dbReference type="InterPro" id="IPR001878">
    <property type="entry name" value="Znf_CCHC"/>
</dbReference>
<keyword evidence="1" id="KW-0862">Zinc</keyword>
<evidence type="ECO:0000256" key="3">
    <source>
        <dbReference type="SAM" id="MobiDB-lite"/>
    </source>
</evidence>
<reference evidence="5" key="1">
    <citation type="submission" date="2022-03" db="EMBL/GenBank/DDBJ databases">
        <authorList>
            <person name="Lindestad O."/>
        </authorList>
    </citation>
    <scope>NUCLEOTIDE SEQUENCE</scope>
</reference>
<organism evidence="5 6">
    <name type="scientific">Pararge aegeria aegeria</name>
    <dbReference type="NCBI Taxonomy" id="348720"/>
    <lineage>
        <taxon>Eukaryota</taxon>
        <taxon>Metazoa</taxon>
        <taxon>Ecdysozoa</taxon>
        <taxon>Arthropoda</taxon>
        <taxon>Hexapoda</taxon>
        <taxon>Insecta</taxon>
        <taxon>Pterygota</taxon>
        <taxon>Neoptera</taxon>
        <taxon>Endopterygota</taxon>
        <taxon>Lepidoptera</taxon>
        <taxon>Glossata</taxon>
        <taxon>Ditrysia</taxon>
        <taxon>Papilionoidea</taxon>
        <taxon>Nymphalidae</taxon>
        <taxon>Satyrinae</taxon>
        <taxon>Satyrini</taxon>
        <taxon>Parargina</taxon>
        <taxon>Pararge</taxon>
    </lineage>
</organism>
<feature type="region of interest" description="Disordered" evidence="3">
    <location>
        <begin position="662"/>
        <end position="693"/>
    </location>
</feature>
<dbReference type="GO" id="GO:0003676">
    <property type="term" value="F:nucleic acid binding"/>
    <property type="evidence" value="ECO:0007669"/>
    <property type="project" value="InterPro"/>
</dbReference>
<feature type="domain" description="CCHC-type" evidence="4">
    <location>
        <begin position="618"/>
        <end position="631"/>
    </location>
</feature>
<dbReference type="OrthoDB" id="6931078at2759"/>
<comment type="caution">
    <text evidence="5">The sequence shown here is derived from an EMBL/GenBank/DDBJ whole genome shotgun (WGS) entry which is preliminary data.</text>
</comment>
<dbReference type="PROSITE" id="PS50158">
    <property type="entry name" value="ZF_CCHC"/>
    <property type="match status" value="1"/>
</dbReference>
<keyword evidence="1" id="KW-0479">Metal-binding</keyword>
<dbReference type="SUPFAM" id="SSF57756">
    <property type="entry name" value="Retrovirus zinc finger-like domains"/>
    <property type="match status" value="1"/>
</dbReference>
<dbReference type="SMART" id="SM00343">
    <property type="entry name" value="ZnF_C2HC"/>
    <property type="match status" value="2"/>
</dbReference>
<accession>A0A8S4QEF7</accession>
<keyword evidence="2" id="KW-0175">Coiled coil</keyword>
<feature type="region of interest" description="Disordered" evidence="3">
    <location>
        <begin position="61"/>
        <end position="103"/>
    </location>
</feature>
<sequence>VIGSAWVDINTVILVGFIMDNLNLKITLMEEEEEKKKLGAVSNLGAAPSIMSVESMIIARRKRPLREDRSEPDSASSDEAMPASKVGAARRGRGRPPTSGKYVGLAKAKRELAAAEHSAEQAEKEAAETEVAEERELATLTKRVDNGPVTRLSALSSVASEDAEVDMESLTATDLNLRVQSAVNLIKRVAKVSKGLNGTCKKALKEAVDSMEEAAEVLMKRTSSEEVARLQVENSKLVAEMAELQKEQEKMRADLLKLGQEKGHGRASSEPKQPEAESEQFRLLLKEVSSLSTRFSVIEGRVLRPPLTADRNRVAGLVAPSFVDLVGDPKTTTLSSQKAPPSCKEATTSTKGKGKGKGKATAAPTISANVAAQESAGASAPVDGQWQTAGAKKVVKKKKKKASKAAKTAAEKEVKQQVRLRTPRSAAVVITLQPEAKEKGFTYAEALAKAKAEINLSELGIAGIRCKTTVTGARMLEVAGATSGPQADALAEKMRASLQSVGVKVSRPTKSAELRIVGLDDSVKVEELVAAVARVGDCSPAQVKSSPINTGFTGLGTAVISCPVAAAKKLVEGGRILVGWVSAQVKVLQPKSLRCYRCLMEGHVSVHCTSKVDRSQLCFRCGQPGHKAGSCEATPHCVLCADVGKPTEHRMGTKTCAAPIQKSNAKSGRKGAKASIQMQQGRDVEEEGSMDCH</sequence>
<keyword evidence="1" id="KW-0863">Zinc-finger</keyword>
<proteinExistence type="predicted"/>
<feature type="coiled-coil region" evidence="2">
    <location>
        <begin position="105"/>
        <end position="137"/>
    </location>
</feature>
<evidence type="ECO:0000313" key="5">
    <source>
        <dbReference type="EMBL" id="CAH2208171.1"/>
    </source>
</evidence>
<dbReference type="EMBL" id="CAKXAJ010002524">
    <property type="protein sequence ID" value="CAH2208171.1"/>
    <property type="molecule type" value="Genomic_DNA"/>
</dbReference>
<feature type="compositionally biased region" description="Acidic residues" evidence="3">
    <location>
        <begin position="684"/>
        <end position="693"/>
    </location>
</feature>
<name>A0A8S4QEF7_9NEOP</name>
<evidence type="ECO:0000313" key="6">
    <source>
        <dbReference type="Proteomes" id="UP000838756"/>
    </source>
</evidence>
<feature type="region of interest" description="Disordered" evidence="3">
    <location>
        <begin position="332"/>
        <end position="361"/>
    </location>
</feature>
<evidence type="ECO:0000259" key="4">
    <source>
        <dbReference type="PROSITE" id="PS50158"/>
    </source>
</evidence>
<feature type="region of interest" description="Disordered" evidence="3">
    <location>
        <begin position="260"/>
        <end position="279"/>
    </location>
</feature>